<comment type="caution">
    <text evidence="1">The sequence shown here is derived from an EMBL/GenBank/DDBJ whole genome shotgun (WGS) entry which is preliminary data.</text>
</comment>
<protein>
    <submittedName>
        <fullName evidence="1">Uncharacterized protein</fullName>
    </submittedName>
</protein>
<proteinExistence type="predicted"/>
<dbReference type="RefSeq" id="WP_183759891.1">
    <property type="nucleotide sequence ID" value="NZ_BMHZ01000002.1"/>
</dbReference>
<reference evidence="1 2" key="1">
    <citation type="submission" date="2020-08" db="EMBL/GenBank/DDBJ databases">
        <title>Genomic Encyclopedia of Type Strains, Phase IV (KMG-IV): sequencing the most valuable type-strain genomes for metagenomic binning, comparative biology and taxonomic classification.</title>
        <authorList>
            <person name="Goeker M."/>
        </authorList>
    </citation>
    <scope>NUCLEOTIDE SEQUENCE [LARGE SCALE GENOMIC DNA]</scope>
    <source>
        <strain evidence="1 2">DSM 100774</strain>
    </source>
</reference>
<evidence type="ECO:0000313" key="2">
    <source>
        <dbReference type="Proteomes" id="UP000532273"/>
    </source>
</evidence>
<name>A0A7W6P4C7_9SPHI</name>
<dbReference type="AlphaFoldDB" id="A0A7W6P4C7"/>
<evidence type="ECO:0000313" key="1">
    <source>
        <dbReference type="EMBL" id="MBB4106643.1"/>
    </source>
</evidence>
<dbReference type="Proteomes" id="UP000532273">
    <property type="component" value="Unassembled WGS sequence"/>
</dbReference>
<gene>
    <name evidence="1" type="ORF">GGQ60_000603</name>
</gene>
<accession>A0A7W6P4C7</accession>
<sequence length="67" mass="7667">MKAIFLCLGLALCLFGCKKDYPKPCKKQDVSMDSLRRIFDRKRRMSQADTLKIVGLSYKTPINQNIG</sequence>
<organism evidence="1 2">
    <name type="scientific">Pedobacter zeae</name>
    <dbReference type="NCBI Taxonomy" id="1737356"/>
    <lineage>
        <taxon>Bacteria</taxon>
        <taxon>Pseudomonadati</taxon>
        <taxon>Bacteroidota</taxon>
        <taxon>Sphingobacteriia</taxon>
        <taxon>Sphingobacteriales</taxon>
        <taxon>Sphingobacteriaceae</taxon>
        <taxon>Pedobacter</taxon>
    </lineage>
</organism>
<dbReference type="EMBL" id="JACIEF010000001">
    <property type="protein sequence ID" value="MBB4106643.1"/>
    <property type="molecule type" value="Genomic_DNA"/>
</dbReference>